<evidence type="ECO:0000256" key="1">
    <source>
        <dbReference type="SAM" id="MobiDB-lite"/>
    </source>
</evidence>
<dbReference type="EMBL" id="JAPZBQ010000002">
    <property type="protein sequence ID" value="KAJ5346200.1"/>
    <property type="molecule type" value="Genomic_DNA"/>
</dbReference>
<reference evidence="2" key="2">
    <citation type="journal article" date="2023" name="IMA Fungus">
        <title>Comparative genomic study of the Penicillium genus elucidates a diverse pangenome and 15 lateral gene transfer events.</title>
        <authorList>
            <person name="Petersen C."/>
            <person name="Sorensen T."/>
            <person name="Nielsen M.R."/>
            <person name="Sondergaard T.E."/>
            <person name="Sorensen J.L."/>
            <person name="Fitzpatrick D.A."/>
            <person name="Frisvad J.C."/>
            <person name="Nielsen K.L."/>
        </authorList>
    </citation>
    <scope>NUCLEOTIDE SEQUENCE</scope>
    <source>
        <strain evidence="2">IBT 35673</strain>
    </source>
</reference>
<dbReference type="AlphaFoldDB" id="A0A9W9QV08"/>
<feature type="region of interest" description="Disordered" evidence="1">
    <location>
        <begin position="1"/>
        <end position="81"/>
    </location>
</feature>
<protein>
    <submittedName>
        <fullName evidence="2">Uncharacterized protein</fullName>
    </submittedName>
</protein>
<gene>
    <name evidence="2" type="ORF">N7452_004204</name>
</gene>
<reference evidence="2" key="1">
    <citation type="submission" date="2022-12" db="EMBL/GenBank/DDBJ databases">
        <authorList>
            <person name="Petersen C."/>
        </authorList>
    </citation>
    <scope>NUCLEOTIDE SEQUENCE</scope>
    <source>
        <strain evidence="2">IBT 35673</strain>
    </source>
</reference>
<comment type="caution">
    <text evidence="2">The sequence shown here is derived from an EMBL/GenBank/DDBJ whole genome shotgun (WGS) entry which is preliminary data.</text>
</comment>
<dbReference type="Proteomes" id="UP001147695">
    <property type="component" value="Unassembled WGS sequence"/>
</dbReference>
<evidence type="ECO:0000313" key="3">
    <source>
        <dbReference type="Proteomes" id="UP001147695"/>
    </source>
</evidence>
<organism evidence="2 3">
    <name type="scientific">Penicillium brevicompactum</name>
    <dbReference type="NCBI Taxonomy" id="5074"/>
    <lineage>
        <taxon>Eukaryota</taxon>
        <taxon>Fungi</taxon>
        <taxon>Dikarya</taxon>
        <taxon>Ascomycota</taxon>
        <taxon>Pezizomycotina</taxon>
        <taxon>Eurotiomycetes</taxon>
        <taxon>Eurotiomycetidae</taxon>
        <taxon>Eurotiales</taxon>
        <taxon>Aspergillaceae</taxon>
        <taxon>Penicillium</taxon>
    </lineage>
</organism>
<proteinExistence type="predicted"/>
<accession>A0A9W9QV08</accession>
<sequence length="81" mass="8935">MARPTPYSRPHTSSVGLKSASHIARSRLAASAQQKTVRVTEPPKNAKPRRDKNRVQLFSGSARYQVPSSPLQEKKGTGKHE</sequence>
<name>A0A9W9QV08_PENBR</name>
<feature type="compositionally biased region" description="Basic and acidic residues" evidence="1">
    <location>
        <begin position="72"/>
        <end position="81"/>
    </location>
</feature>
<evidence type="ECO:0000313" key="2">
    <source>
        <dbReference type="EMBL" id="KAJ5346200.1"/>
    </source>
</evidence>